<name>A0A835DP28_TETSI</name>
<feature type="region of interest" description="Disordered" evidence="9">
    <location>
        <begin position="511"/>
        <end position="533"/>
    </location>
</feature>
<keyword evidence="12" id="KW-1185">Reference proteome</keyword>
<dbReference type="AlphaFoldDB" id="A0A835DP28"/>
<comment type="caution">
    <text evidence="11">The sequence shown here is derived from an EMBL/GenBank/DDBJ whole genome shotgun (WGS) entry which is preliminary data.</text>
</comment>
<dbReference type="InterPro" id="IPR001356">
    <property type="entry name" value="HD"/>
</dbReference>
<dbReference type="EMBL" id="JABCRI010000002">
    <property type="protein sequence ID" value="KAF8410626.1"/>
    <property type="molecule type" value="Genomic_DNA"/>
</dbReference>
<dbReference type="Proteomes" id="UP000655225">
    <property type="component" value="Unassembled WGS sequence"/>
</dbReference>
<dbReference type="OrthoDB" id="10056939at2759"/>
<keyword evidence="6" id="KW-0804">Transcription</keyword>
<feature type="domain" description="Homeobox" evidence="10">
    <location>
        <begin position="709"/>
        <end position="772"/>
    </location>
</feature>
<dbReference type="InterPro" id="IPR050224">
    <property type="entry name" value="TALE_homeobox"/>
</dbReference>
<evidence type="ECO:0000256" key="9">
    <source>
        <dbReference type="SAM" id="MobiDB-lite"/>
    </source>
</evidence>
<dbReference type="FunFam" id="1.10.10.60:FF:000083">
    <property type="entry name" value="BEL1-like homeodomain protein 4"/>
    <property type="match status" value="1"/>
</dbReference>
<dbReference type="InterPro" id="IPR008422">
    <property type="entry name" value="KN_HD"/>
</dbReference>
<evidence type="ECO:0000259" key="10">
    <source>
        <dbReference type="PROSITE" id="PS50071"/>
    </source>
</evidence>
<keyword evidence="4 8" id="KW-0238">DNA-binding</keyword>
<dbReference type="PROSITE" id="PS50071">
    <property type="entry name" value="HOMEOBOX_2"/>
    <property type="match status" value="1"/>
</dbReference>
<feature type="DNA-binding region" description="Homeobox" evidence="8">
    <location>
        <begin position="711"/>
        <end position="773"/>
    </location>
</feature>
<evidence type="ECO:0000313" key="11">
    <source>
        <dbReference type="EMBL" id="KAF8410626.1"/>
    </source>
</evidence>
<reference evidence="11 12" key="1">
    <citation type="submission" date="2020-04" db="EMBL/GenBank/DDBJ databases">
        <title>Plant Genome Project.</title>
        <authorList>
            <person name="Zhang R.-G."/>
        </authorList>
    </citation>
    <scope>NUCLEOTIDE SEQUENCE [LARGE SCALE GENOMIC DNA]</scope>
    <source>
        <strain evidence="11">YNK0</strain>
        <tissue evidence="11">Leaf</tissue>
    </source>
</reference>
<dbReference type="SUPFAM" id="SSF46689">
    <property type="entry name" value="Homeodomain-like"/>
    <property type="match status" value="1"/>
</dbReference>
<keyword evidence="5 8" id="KW-0371">Homeobox</keyword>
<proteinExistence type="inferred from homology"/>
<evidence type="ECO:0000256" key="4">
    <source>
        <dbReference type="ARBA" id="ARBA00023125"/>
    </source>
</evidence>
<protein>
    <recommendedName>
        <fullName evidence="10">Homeobox domain-containing protein</fullName>
    </recommendedName>
</protein>
<evidence type="ECO:0000256" key="2">
    <source>
        <dbReference type="ARBA" id="ARBA00006454"/>
    </source>
</evidence>
<dbReference type="PANTHER" id="PTHR11850">
    <property type="entry name" value="HOMEOBOX PROTEIN TRANSCRIPTION FACTORS"/>
    <property type="match status" value="1"/>
</dbReference>
<dbReference type="OMA" id="YESTGML"/>
<feature type="region of interest" description="Disordered" evidence="9">
    <location>
        <begin position="779"/>
        <end position="829"/>
    </location>
</feature>
<dbReference type="GO" id="GO:0003677">
    <property type="term" value="F:DNA binding"/>
    <property type="evidence" value="ECO:0007669"/>
    <property type="project" value="UniProtKB-UniRule"/>
</dbReference>
<evidence type="ECO:0000256" key="1">
    <source>
        <dbReference type="ARBA" id="ARBA00004123"/>
    </source>
</evidence>
<dbReference type="Gene3D" id="1.10.10.60">
    <property type="entry name" value="Homeodomain-like"/>
    <property type="match status" value="1"/>
</dbReference>
<dbReference type="GO" id="GO:0005634">
    <property type="term" value="C:nucleus"/>
    <property type="evidence" value="ECO:0007669"/>
    <property type="project" value="UniProtKB-SubCell"/>
</dbReference>
<evidence type="ECO:0000256" key="5">
    <source>
        <dbReference type="ARBA" id="ARBA00023155"/>
    </source>
</evidence>
<feature type="compositionally biased region" description="Pro residues" evidence="9">
    <location>
        <begin position="320"/>
        <end position="329"/>
    </location>
</feature>
<organism evidence="11 12">
    <name type="scientific">Tetracentron sinense</name>
    <name type="common">Spur-leaf</name>
    <dbReference type="NCBI Taxonomy" id="13715"/>
    <lineage>
        <taxon>Eukaryota</taxon>
        <taxon>Viridiplantae</taxon>
        <taxon>Streptophyta</taxon>
        <taxon>Embryophyta</taxon>
        <taxon>Tracheophyta</taxon>
        <taxon>Spermatophyta</taxon>
        <taxon>Magnoliopsida</taxon>
        <taxon>Trochodendrales</taxon>
        <taxon>Trochodendraceae</taxon>
        <taxon>Tetracentron</taxon>
    </lineage>
</organism>
<dbReference type="InterPro" id="IPR006563">
    <property type="entry name" value="POX_dom"/>
</dbReference>
<sequence length="936" mass="102499">MMNSSCVAGCLDAETPVKISFKKLYQWPEADAEFLRLMSMNEDESSSYSSFIRPSYHESYASRQRYLRSYTFCKKETIEERSKKWFNEKQKMMKKSKDRSGGGSCSAAIEGSGFGAKERDDDEEDTDMEVATLLFSHSNDRHPIPISKTASASHRPNSVNSMSQGFHQGIFSFSNGFEKSASTYPEQQHQHQNHRDKLRVQGFEPPSSFISIEEESGDLAGYETGGMLSEMFNFPPRAASELLENQIPSNYRQPRAPPETAANEWYGSRQGILGGLGALEDAKQHHNSNDRASIAQHHQIATINADSASAMQLFLMNPQPRSPSPPPPAASSSSATPPHILLPDPSPHHPLQGFHSSEAAFGSSVIPPEQFTWVPGSSGGDNTGIQLSNNSKIGGVAESQRLSLSLSSSLQNLEVDKGEELRMGDGGVLFYNQGGGASSGSYPLKNLGSHHQPLHLQGGLGQNQQAHFGFGSSFGVVNVLRNSKYMKAAQELLEEFCSVGRSQFKANKLGRYDTIPGSNPGAGGSSSSSKDLPSLSAADRIEYQRRKVKLLSILDEACSLSLSLSLSLSYLQTHLFISLINLLFFKPTGVNRKSSFGGIFITRGREIQVDRRYNHYCEQMQMVVNSFDSVMGYGAATPYTSLAQKAMSRHFRCLKDAIAAQLKLTCEVLGEKEGAGGSGVTKGETPRLRLLEQTLRQQRAFNQMGMMEQEAWRPQRGLPERSVNILRAWLFEHFLHPYPSDADKHLLARQTGLSRNQVSNWFINARVRLWKPMVEEMYQQESRDEDAEEREGNQPGKSSSSAQKPISAAAAAAAAGGKRSEFNAPDNDSSVNAINRQFLSESQANNANTTLHDDVSPPGSQRFPATQEWVAVSNTCRRGGIVSAGYGSTATNADGSTLISFGTTTGDVSLTLGLRHAGNLPEKNRISVRDVGGVKF</sequence>
<dbReference type="SMART" id="SM00389">
    <property type="entry name" value="HOX"/>
    <property type="match status" value="1"/>
</dbReference>
<keyword evidence="3" id="KW-0805">Transcription regulation</keyword>
<evidence type="ECO:0000313" key="12">
    <source>
        <dbReference type="Proteomes" id="UP000655225"/>
    </source>
</evidence>
<keyword evidence="7 8" id="KW-0539">Nucleus</keyword>
<dbReference type="GO" id="GO:0006355">
    <property type="term" value="P:regulation of DNA-templated transcription"/>
    <property type="evidence" value="ECO:0007669"/>
    <property type="project" value="InterPro"/>
</dbReference>
<dbReference type="InterPro" id="IPR009057">
    <property type="entry name" value="Homeodomain-like_sf"/>
</dbReference>
<dbReference type="Pfam" id="PF05920">
    <property type="entry name" value="Homeobox_KN"/>
    <property type="match status" value="1"/>
</dbReference>
<comment type="subcellular location">
    <subcellularLocation>
        <location evidence="1 8">Nucleus</location>
    </subcellularLocation>
</comment>
<feature type="region of interest" description="Disordered" evidence="9">
    <location>
        <begin position="95"/>
        <end position="125"/>
    </location>
</feature>
<dbReference type="CDD" id="cd00086">
    <property type="entry name" value="homeodomain"/>
    <property type="match status" value="1"/>
</dbReference>
<evidence type="ECO:0000256" key="3">
    <source>
        <dbReference type="ARBA" id="ARBA00023015"/>
    </source>
</evidence>
<evidence type="ECO:0000256" key="6">
    <source>
        <dbReference type="ARBA" id="ARBA00023163"/>
    </source>
</evidence>
<dbReference type="Pfam" id="PF07526">
    <property type="entry name" value="POX"/>
    <property type="match status" value="2"/>
</dbReference>
<feature type="region of interest" description="Disordered" evidence="9">
    <location>
        <begin position="316"/>
        <end position="355"/>
    </location>
</feature>
<comment type="similarity">
    <text evidence="2">Belongs to the TALE/BELL homeobox family.</text>
</comment>
<gene>
    <name evidence="11" type="ORF">HHK36_003158</name>
</gene>
<dbReference type="SMART" id="SM00574">
    <property type="entry name" value="POX"/>
    <property type="match status" value="1"/>
</dbReference>
<feature type="compositionally biased region" description="Low complexity" evidence="9">
    <location>
        <begin position="796"/>
        <end position="817"/>
    </location>
</feature>
<accession>A0A835DP28</accession>
<evidence type="ECO:0000256" key="8">
    <source>
        <dbReference type="PROSITE-ProRule" id="PRU00108"/>
    </source>
</evidence>
<evidence type="ECO:0000256" key="7">
    <source>
        <dbReference type="ARBA" id="ARBA00023242"/>
    </source>
</evidence>